<evidence type="ECO:0000256" key="4">
    <source>
        <dbReference type="ARBA" id="ARBA00022989"/>
    </source>
</evidence>
<protein>
    <submittedName>
        <fullName evidence="6">Nucleoside ABC transporter membrane protein</fullName>
    </submittedName>
</protein>
<evidence type="ECO:0000256" key="5">
    <source>
        <dbReference type="ARBA" id="ARBA00023136"/>
    </source>
</evidence>
<dbReference type="Pfam" id="PF02653">
    <property type="entry name" value="BPD_transp_2"/>
    <property type="match status" value="1"/>
</dbReference>
<dbReference type="RefSeq" id="WP_070230527.1">
    <property type="nucleotide sequence ID" value="NZ_BJYO01000004.1"/>
</dbReference>
<accession>A0A288Q6Y5</accession>
<keyword evidence="7" id="KW-1185">Reference proteome</keyword>
<dbReference type="AlphaFoldDB" id="A0A288Q6Y5"/>
<evidence type="ECO:0000313" key="6">
    <source>
        <dbReference type="EMBL" id="RDL05318.1"/>
    </source>
</evidence>
<organism evidence="6 7">
    <name type="scientific">Weissella soli</name>
    <dbReference type="NCBI Taxonomy" id="155866"/>
    <lineage>
        <taxon>Bacteria</taxon>
        <taxon>Bacillati</taxon>
        <taxon>Bacillota</taxon>
        <taxon>Bacilli</taxon>
        <taxon>Lactobacillales</taxon>
        <taxon>Lactobacillaceae</taxon>
        <taxon>Weissella</taxon>
    </lineage>
</organism>
<comment type="subcellular location">
    <subcellularLocation>
        <location evidence="1">Cell membrane</location>
        <topology evidence="1">Multi-pass membrane protein</topology>
    </subcellularLocation>
</comment>
<evidence type="ECO:0000256" key="2">
    <source>
        <dbReference type="ARBA" id="ARBA00022475"/>
    </source>
</evidence>
<comment type="caution">
    <text evidence="6">The sequence shown here is derived from an EMBL/GenBank/DDBJ whole genome shotgun (WGS) entry which is preliminary data.</text>
</comment>
<keyword evidence="3" id="KW-0812">Transmembrane</keyword>
<evidence type="ECO:0000313" key="7">
    <source>
        <dbReference type="Proteomes" id="UP000254912"/>
    </source>
</evidence>
<dbReference type="PANTHER" id="PTHR47089:SF1">
    <property type="entry name" value="GUANOSINE ABC TRANSPORTER PERMEASE PROTEIN NUPP"/>
    <property type="match status" value="1"/>
</dbReference>
<dbReference type="GeneID" id="94546522"/>
<proteinExistence type="predicted"/>
<dbReference type="GO" id="GO:0022857">
    <property type="term" value="F:transmembrane transporter activity"/>
    <property type="evidence" value="ECO:0007669"/>
    <property type="project" value="InterPro"/>
</dbReference>
<reference evidence="6 7" key="1">
    <citation type="submission" date="2018-07" db="EMBL/GenBank/DDBJ databases">
        <title>Genomic Encyclopedia of Type Strains, Phase III (KMG-III): the genomes of soil and plant-associated and newly described type strains.</title>
        <authorList>
            <person name="Whitman W."/>
        </authorList>
    </citation>
    <scope>NUCLEOTIDE SEQUENCE [LARGE SCALE GENOMIC DNA]</scope>
    <source>
        <strain evidence="6 7">CECT 7031</strain>
    </source>
</reference>
<gene>
    <name evidence="6" type="ORF">DFP99_1273</name>
</gene>
<dbReference type="GO" id="GO:0005886">
    <property type="term" value="C:plasma membrane"/>
    <property type="evidence" value="ECO:0007669"/>
    <property type="project" value="UniProtKB-SubCell"/>
</dbReference>
<dbReference type="PANTHER" id="PTHR47089">
    <property type="entry name" value="ABC TRANSPORTER, PERMEASE PROTEIN"/>
    <property type="match status" value="1"/>
</dbReference>
<dbReference type="CDD" id="cd06580">
    <property type="entry name" value="TM_PBP1_transp_TpRbsC_like"/>
    <property type="match status" value="1"/>
</dbReference>
<sequence>MNKINSYSTGVVSALAVFLGLVVGAIVMLISGYNPISGYVSLIQSAFGSSLNIGEVLRSMTPLILTAAGFLVAQSAGFFNIGLAGQVWVGWLVSTVFVTTHATDSMIWVIPVAVILGTIGGAITGAIPGWLRAQFGASEVITTIMLNYIVLYIGNTVITSLPGKYMSASDTTANLSDATSLRWSLLSNLTGGSRLNTGFIIAIIVLALVWFIMKKTTLGFEIRAVGLNMDAARYAGMSDKRTAVLAMALSGALAGLAGVTEGLGTYLNIFVQSTAPSVGYDGMAVALLASGSFIGIALSALLFAVLTVGGLGMPLVSGVPTELVSVVTATIIFFVGANYMIRWSLVKLDEGDAKDQAKAAAKKQAKAKKEDA</sequence>
<evidence type="ECO:0000256" key="1">
    <source>
        <dbReference type="ARBA" id="ARBA00004651"/>
    </source>
</evidence>
<dbReference type="Proteomes" id="UP000254912">
    <property type="component" value="Unassembled WGS sequence"/>
</dbReference>
<keyword evidence="5" id="KW-0472">Membrane</keyword>
<dbReference type="KEGG" id="wso:WSWS_01336"/>
<keyword evidence="4" id="KW-1133">Transmembrane helix</keyword>
<name>A0A288Q6Y5_9LACO</name>
<evidence type="ECO:0000256" key="3">
    <source>
        <dbReference type="ARBA" id="ARBA00022692"/>
    </source>
</evidence>
<dbReference type="InterPro" id="IPR001851">
    <property type="entry name" value="ABC_transp_permease"/>
</dbReference>
<keyword evidence="2" id="KW-1003">Cell membrane</keyword>
<dbReference type="EMBL" id="QRAS01000003">
    <property type="protein sequence ID" value="RDL05318.1"/>
    <property type="molecule type" value="Genomic_DNA"/>
</dbReference>